<accession>A0A158RP21</accession>
<dbReference type="InterPro" id="IPR011010">
    <property type="entry name" value="DNA_brk_join_enz"/>
</dbReference>
<dbReference type="SUPFAM" id="SSF56349">
    <property type="entry name" value="DNA breaking-rejoining enzymes"/>
    <property type="match status" value="1"/>
</dbReference>
<dbReference type="KEGG" id="bcx:BCA_0970"/>
<dbReference type="PANTHER" id="PTHR30349">
    <property type="entry name" value="PHAGE INTEGRASE-RELATED"/>
    <property type="match status" value="1"/>
</dbReference>
<dbReference type="RefSeq" id="WP_001028146.1">
    <property type="nucleotide sequence ID" value="NC_012472.1"/>
</dbReference>
<protein>
    <submittedName>
        <fullName evidence="3">Integrase family protein</fullName>
    </submittedName>
</protein>
<organism evidence="3 4">
    <name type="scientific">Bacillus cereus (strain 03BB102)</name>
    <dbReference type="NCBI Taxonomy" id="572264"/>
    <lineage>
        <taxon>Bacteria</taxon>
        <taxon>Bacillati</taxon>
        <taxon>Bacillota</taxon>
        <taxon>Bacilli</taxon>
        <taxon>Bacillales</taxon>
        <taxon>Bacillaceae</taxon>
        <taxon>Bacillus</taxon>
        <taxon>Bacillus cereus group</taxon>
    </lineage>
</organism>
<proteinExistence type="predicted"/>
<dbReference type="Proteomes" id="UP000002210">
    <property type="component" value="Chromosome"/>
</dbReference>
<dbReference type="AlphaFoldDB" id="A0A158RP21"/>
<dbReference type="PATRIC" id="fig|572264.18.peg.912"/>
<evidence type="ECO:0000256" key="1">
    <source>
        <dbReference type="ARBA" id="ARBA00023172"/>
    </source>
</evidence>
<dbReference type="EMBL" id="CP001407">
    <property type="protein sequence ID" value="ACO28939.1"/>
    <property type="molecule type" value="Genomic_DNA"/>
</dbReference>
<dbReference type="Gene3D" id="1.10.443.10">
    <property type="entry name" value="Intergrase catalytic core"/>
    <property type="match status" value="1"/>
</dbReference>
<evidence type="ECO:0000313" key="3">
    <source>
        <dbReference type="EMBL" id="ACO28939.1"/>
    </source>
</evidence>
<dbReference type="InterPro" id="IPR002104">
    <property type="entry name" value="Integrase_catalytic"/>
</dbReference>
<dbReference type="InterPro" id="IPR013762">
    <property type="entry name" value="Integrase-like_cat_sf"/>
</dbReference>
<gene>
    <name evidence="3" type="ordered locus">BCA_0970</name>
</gene>
<dbReference type="GO" id="GO:0015074">
    <property type="term" value="P:DNA integration"/>
    <property type="evidence" value="ECO:0007669"/>
    <property type="project" value="InterPro"/>
</dbReference>
<name>A0A158RP21_BACC3</name>
<dbReference type="GO" id="GO:0006310">
    <property type="term" value="P:DNA recombination"/>
    <property type="evidence" value="ECO:0007669"/>
    <property type="project" value="UniProtKB-KW"/>
</dbReference>
<evidence type="ECO:0000259" key="2">
    <source>
        <dbReference type="PROSITE" id="PS51898"/>
    </source>
</evidence>
<dbReference type="Pfam" id="PF00589">
    <property type="entry name" value="Phage_integrase"/>
    <property type="match status" value="1"/>
</dbReference>
<keyword evidence="1" id="KW-0233">DNA recombination</keyword>
<dbReference type="PANTHER" id="PTHR30349:SF82">
    <property type="entry name" value="INTEGRASE_RECOMBINASE YOEC-RELATED"/>
    <property type="match status" value="1"/>
</dbReference>
<evidence type="ECO:0000313" key="4">
    <source>
        <dbReference type="Proteomes" id="UP000002210"/>
    </source>
</evidence>
<reference evidence="3 4" key="1">
    <citation type="submission" date="2009-02" db="EMBL/GenBank/DDBJ databases">
        <title>Genome sequence of Bacillus cereus 03BB102.</title>
        <authorList>
            <person name="Dodson R.J."/>
            <person name="Jackson P."/>
            <person name="Munk A.C."/>
            <person name="Brettin T."/>
            <person name="Bruce D."/>
            <person name="Detter C."/>
            <person name="Tapia R."/>
            <person name="Han C."/>
            <person name="Sutton G."/>
            <person name="Sims D."/>
        </authorList>
    </citation>
    <scope>NUCLEOTIDE SEQUENCE [LARGE SCALE GENOMIC DNA]</scope>
    <source>
        <strain evidence="3 4">03BB102</strain>
    </source>
</reference>
<dbReference type="GO" id="GO:0003677">
    <property type="term" value="F:DNA binding"/>
    <property type="evidence" value="ECO:0007669"/>
    <property type="project" value="InterPro"/>
</dbReference>
<dbReference type="InterPro" id="IPR050090">
    <property type="entry name" value="Tyrosine_recombinase_XerCD"/>
</dbReference>
<feature type="domain" description="Tyr recombinase" evidence="2">
    <location>
        <begin position="2"/>
        <end position="179"/>
    </location>
</feature>
<sequence>MNIVEPIRNEKDIEKIKNELIKHNYRDYFLFLLGINTGLRLSVLLNLKFKDFIIQGKNISLNVNNIQFPLNASVKECFFTYKQRIGYKEPMVEDYIFASRKGHDPIDRSHAYRILSEAAKKVGLSSKVGTSTLRKTFGYHFYKKYGDLKYLQKMFNHSSSKQTIKYIGISEEDIPVSVIELNL</sequence>
<dbReference type="PROSITE" id="PS51898">
    <property type="entry name" value="TYR_RECOMBINASE"/>
    <property type="match status" value="1"/>
</dbReference>